<dbReference type="Pfam" id="PF06419">
    <property type="entry name" value="COG6_N"/>
    <property type="match status" value="1"/>
</dbReference>
<evidence type="ECO:0000259" key="17">
    <source>
        <dbReference type="Pfam" id="PF20653"/>
    </source>
</evidence>
<dbReference type="GO" id="GO:0000139">
    <property type="term" value="C:Golgi membrane"/>
    <property type="evidence" value="ECO:0007669"/>
    <property type="project" value="UniProtKB-SubCell"/>
</dbReference>
<dbReference type="GO" id="GO:0006891">
    <property type="term" value="P:intra-Golgi vesicle-mediated transport"/>
    <property type="evidence" value="ECO:0007669"/>
    <property type="project" value="UniProtKB-UniRule"/>
</dbReference>
<comment type="subunit">
    <text evidence="13">Component of the conserved oligomeric Golgi complex.</text>
</comment>
<feature type="domain" description="Conserved Oligomeric Golgi complex subunit 6 C-terminal" evidence="17">
    <location>
        <begin position="157"/>
        <end position="673"/>
    </location>
</feature>
<comment type="caution">
    <text evidence="18">The sequence shown here is derived from an EMBL/GenBank/DDBJ whole genome shotgun (WGS) entry which is preliminary data.</text>
</comment>
<keyword evidence="5 13" id="KW-0813">Transport</keyword>
<dbReference type="GO" id="GO:0017119">
    <property type="term" value="C:Golgi transport complex"/>
    <property type="evidence" value="ECO:0007669"/>
    <property type="project" value="UniProtKB-UniRule"/>
</dbReference>
<dbReference type="Gene3D" id="3.30.420.40">
    <property type="match status" value="1"/>
</dbReference>
<proteinExistence type="inferred from homology"/>
<sequence>MASNAGTGSLAPGLSRKLKKVLESTRTDSPDLVSSLNTLSTFYGDNTPQSRRNLRSTIEKRSLSINLDFIGASHAALNALDRVELEVHALADCCDRIAKALSTCSATTGDIINTTERLKQELEITTQRQDIVSCFLRDYQLSEIHANCKLLLRTHHQRAGLELMDMMAVYQEGAYERLCRWVQAECRKLGDTDNPEVSELLKTAVRCLKERPVLFKYCAEEVANMRHNALFRRFISALTRGGPGGMPRPIEVHAHDPLRYVGDMLGWLHQALASEREFVLVLLDPDAVMDTRPTEEQLSKSLESDPLRAGSDLTFVLDRIFEGVCRPFKVRVEQVLHSQPSLIISYKLSNTLEFYSYTISDLLGRETYLSNTLWMLKDAAHKTFFDILKSRGEKLLRYPPIVAVDLSPPPAVREGVSLLLEIIGTHNSMMVPASGKRPDFDPVISALLNPIIQMCEQAAEAHKSKGVVHSSGRSRTNSDSGQMTKSSVDALLSNSSSAPFSQNVETPSKIFLINCLCAIQQPLFGHEVAAEYVKNLGVMIDNHIRLLVEKEVDGILRKCGLLQKMHHFRNSLSNDAGNNIVGAPLVEIEDTSPGSLSDCLKAFFGLILGSESSLPEFEQMQVPKLRSEASIQVARSLAEVYELIYEAIMDPKNGYPDPKSLVRHPPDQIRTILDFISASSTLWSAPQSSFISSSPSGFSPPEDWNAHGSAFAFPNKNSLRLSSSLQDFSTFRRLDPDPEEPDLDSHSKQLHYSLQSQRETSSSGSSSFSKDKAQPSPSSRNKWWLRALVLLFCLLVFAFIIYLASVYIYSSYWSRGASRFYVVLDCGSTGTRVYLYEVSIRQKKDGSLPILIKSLTGDPQRKPNSLPGRAYDRMETEPGLHKLVHDVSGLEAAIKPLVSWAEKQIPEHAHPTTSVFLYATAGVRRLPSEDSKWILDNSWSILKSSPFYCRRDWVKIISGMEEAYFGWIALNHRTGKLGANPRVPTFGALDLGGSSLQVTFESDKHVKEETSLDLRIGAVKHHLTAYSLSGYGLNDAFDKSVVHLFMKLSQEALSGKIQLKHPCLHSGYKEQYTCSQCASKYQQGSSPVNGEKTGGKGAKLGISVTLIGAPDWEKCSKLAKVAVNESEWSNANTGIDCDLQPCALHDGFPRPYGQFYAMSGFYVVYRFFNLTPEATLDDVLEKGREFCEKTWEVAKNSVTPQPFIEQYCFRAPYVVSLLREGLHIIDNQITIGSGSITWTLGVALLEAGKGFSNRMGIHNYEILQMKINPIILIAVLFISILFLICALSCVGNWMPKFFRRPYLPLFRHNGASSASVLSIPSPFLFQRWSPINSGKHLLKEFMRNRGDLNGIGLPMQQLELFGDGRVKMPLSPTVAGAQQRPFGLAHGLGSSSGIQLMESSVYPSTSSVTHSYSSSNLGQMQFDSSMASFWSPHRSQMRLQSRRSQSREDLNSSLAEAHSVKV</sequence>
<evidence type="ECO:0000313" key="18">
    <source>
        <dbReference type="EMBL" id="KAH7519127.1"/>
    </source>
</evidence>
<feature type="region of interest" description="Disordered" evidence="14">
    <location>
        <begin position="754"/>
        <end position="778"/>
    </location>
</feature>
<reference evidence="18" key="1">
    <citation type="journal article" date="2021" name="Front. Plant Sci.">
        <title>Chromosome-Scale Genome Assembly for Chinese Sour Jujube and Insights Into Its Genome Evolution and Domestication Signature.</title>
        <authorList>
            <person name="Shen L.-Y."/>
            <person name="Luo H."/>
            <person name="Wang X.-L."/>
            <person name="Wang X.-M."/>
            <person name="Qiu X.-J."/>
            <person name="Liu H."/>
            <person name="Zhou S.-S."/>
            <person name="Jia K.-H."/>
            <person name="Nie S."/>
            <person name="Bao Y.-T."/>
            <person name="Zhang R.-G."/>
            <person name="Yun Q.-Z."/>
            <person name="Chai Y.-H."/>
            <person name="Lu J.-Y."/>
            <person name="Li Y."/>
            <person name="Zhao S.-W."/>
            <person name="Mao J.-F."/>
            <person name="Jia S.-G."/>
            <person name="Mao Y.-M."/>
        </authorList>
    </citation>
    <scope>NUCLEOTIDE SEQUENCE</scope>
    <source>
        <strain evidence="18">AT0</strain>
        <tissue evidence="18">Leaf</tissue>
    </source>
</reference>
<dbReference type="GO" id="GO:0016787">
    <property type="term" value="F:hydrolase activity"/>
    <property type="evidence" value="ECO:0007669"/>
    <property type="project" value="UniProtKB-KW"/>
</dbReference>
<keyword evidence="9 13" id="KW-0472">Membrane</keyword>
<accession>A0A978UVW1</accession>
<feature type="domain" description="Conserved oligomeric complex COG6 N-terminal" evidence="16">
    <location>
        <begin position="39"/>
        <end position="144"/>
    </location>
</feature>
<feature type="binding site" evidence="12">
    <location>
        <begin position="993"/>
        <end position="997"/>
    </location>
    <ligand>
        <name>ATP</name>
        <dbReference type="ChEBI" id="CHEBI:30616"/>
    </ligand>
</feature>
<evidence type="ECO:0000256" key="12">
    <source>
        <dbReference type="PIRSR" id="PIRSR600407-2"/>
    </source>
</evidence>
<dbReference type="PANTHER" id="PTHR21506:SF0">
    <property type="entry name" value="CONSERVED OLIGOMERIC GOLGI COMPLEX SUBUNIT 6"/>
    <property type="match status" value="1"/>
</dbReference>
<name>A0A978UVW1_ZIZJJ</name>
<dbReference type="InterPro" id="IPR010490">
    <property type="entry name" value="COG6"/>
</dbReference>
<evidence type="ECO:0000256" key="2">
    <source>
        <dbReference type="ARBA" id="ARBA00009283"/>
    </source>
</evidence>
<comment type="subcellular location">
    <subcellularLocation>
        <location evidence="1 13">Golgi apparatus membrane</location>
        <topology evidence="1 13">Peripheral membrane protein</topology>
    </subcellularLocation>
</comment>
<dbReference type="GO" id="GO:0015031">
    <property type="term" value="P:protein transport"/>
    <property type="evidence" value="ECO:0007669"/>
    <property type="project" value="UniProtKB-KW"/>
</dbReference>
<comment type="similarity">
    <text evidence="3 13">Belongs to the COG6 family.</text>
</comment>
<evidence type="ECO:0000256" key="8">
    <source>
        <dbReference type="ARBA" id="ARBA00023034"/>
    </source>
</evidence>
<evidence type="ECO:0000256" key="7">
    <source>
        <dbReference type="ARBA" id="ARBA00022927"/>
    </source>
</evidence>
<protein>
    <recommendedName>
        <fullName evidence="4 13">Conserved oligomeric Golgi complex subunit 6</fullName>
        <shortName evidence="13">COG complex subunit 6</shortName>
    </recommendedName>
    <alternativeName>
        <fullName evidence="10 13">Component of oligomeric Golgi complex 6</fullName>
    </alternativeName>
</protein>
<evidence type="ECO:0000256" key="6">
    <source>
        <dbReference type="ARBA" id="ARBA00022801"/>
    </source>
</evidence>
<feature type="active site" description="Proton acceptor" evidence="11">
    <location>
        <position position="962"/>
    </location>
</feature>
<evidence type="ECO:0000256" key="1">
    <source>
        <dbReference type="ARBA" id="ARBA00004395"/>
    </source>
</evidence>
<keyword evidence="7 13" id="KW-0653">Protein transport</keyword>
<evidence type="ECO:0000259" key="16">
    <source>
        <dbReference type="Pfam" id="PF06419"/>
    </source>
</evidence>
<dbReference type="GO" id="GO:0005524">
    <property type="term" value="F:ATP binding"/>
    <property type="evidence" value="ECO:0007669"/>
    <property type="project" value="UniProtKB-KW"/>
</dbReference>
<comment type="function">
    <text evidence="13">Required for normal Golgi function.</text>
</comment>
<dbReference type="InterPro" id="IPR000407">
    <property type="entry name" value="GDA1_CD39_NTPase"/>
</dbReference>
<evidence type="ECO:0000256" key="4">
    <source>
        <dbReference type="ARBA" id="ARBA00020973"/>
    </source>
</evidence>
<evidence type="ECO:0000313" key="19">
    <source>
        <dbReference type="Proteomes" id="UP000813462"/>
    </source>
</evidence>
<evidence type="ECO:0000256" key="13">
    <source>
        <dbReference type="RuleBase" id="RU365075"/>
    </source>
</evidence>
<keyword evidence="12" id="KW-0547">Nucleotide-binding</keyword>
<keyword evidence="15" id="KW-0812">Transmembrane</keyword>
<evidence type="ECO:0000256" key="5">
    <source>
        <dbReference type="ARBA" id="ARBA00022448"/>
    </source>
</evidence>
<feature type="region of interest" description="Disordered" evidence="14">
    <location>
        <begin position="1436"/>
        <end position="1462"/>
    </location>
</feature>
<evidence type="ECO:0000256" key="9">
    <source>
        <dbReference type="ARBA" id="ARBA00023136"/>
    </source>
</evidence>
<keyword evidence="15" id="KW-1133">Transmembrane helix</keyword>
<evidence type="ECO:0000256" key="10">
    <source>
        <dbReference type="ARBA" id="ARBA00031348"/>
    </source>
</evidence>
<organism evidence="18 19">
    <name type="scientific">Ziziphus jujuba var. spinosa</name>
    <dbReference type="NCBI Taxonomy" id="714518"/>
    <lineage>
        <taxon>Eukaryota</taxon>
        <taxon>Viridiplantae</taxon>
        <taxon>Streptophyta</taxon>
        <taxon>Embryophyta</taxon>
        <taxon>Tracheophyta</taxon>
        <taxon>Spermatophyta</taxon>
        <taxon>Magnoliopsida</taxon>
        <taxon>eudicotyledons</taxon>
        <taxon>Gunneridae</taxon>
        <taxon>Pentapetalae</taxon>
        <taxon>rosids</taxon>
        <taxon>fabids</taxon>
        <taxon>Rosales</taxon>
        <taxon>Rhamnaceae</taxon>
        <taxon>Paliureae</taxon>
        <taxon>Ziziphus</taxon>
    </lineage>
</organism>
<dbReference type="CDD" id="cd24043">
    <property type="entry name" value="ASKHA_NBD_AtAPY7-like"/>
    <property type="match status" value="1"/>
</dbReference>
<feature type="compositionally biased region" description="Low complexity" evidence="14">
    <location>
        <begin position="754"/>
        <end position="768"/>
    </location>
</feature>
<feature type="transmembrane region" description="Helical" evidence="15">
    <location>
        <begin position="1270"/>
        <end position="1294"/>
    </location>
</feature>
<dbReference type="SMART" id="SM01087">
    <property type="entry name" value="COG6"/>
    <property type="match status" value="1"/>
</dbReference>
<dbReference type="EMBL" id="JAEACU010000008">
    <property type="protein sequence ID" value="KAH7519127.1"/>
    <property type="molecule type" value="Genomic_DNA"/>
</dbReference>
<evidence type="ECO:0000256" key="15">
    <source>
        <dbReference type="SAM" id="Phobius"/>
    </source>
</evidence>
<dbReference type="Pfam" id="PF01150">
    <property type="entry name" value="GDA1_CD39"/>
    <property type="match status" value="1"/>
</dbReference>
<feature type="region of interest" description="Disordered" evidence="14">
    <location>
        <begin position="463"/>
        <end position="487"/>
    </location>
</feature>
<evidence type="ECO:0000256" key="11">
    <source>
        <dbReference type="PIRSR" id="PIRSR600407-1"/>
    </source>
</evidence>
<dbReference type="Proteomes" id="UP000813462">
    <property type="component" value="Unassembled WGS sequence"/>
</dbReference>
<feature type="compositionally biased region" description="Polar residues" evidence="14">
    <location>
        <begin position="471"/>
        <end position="485"/>
    </location>
</feature>
<evidence type="ECO:0000256" key="3">
    <source>
        <dbReference type="ARBA" id="ARBA00011023"/>
    </source>
</evidence>
<comment type="similarity">
    <text evidence="2">Belongs to the GDA1/CD39 NTPase family.</text>
</comment>
<dbReference type="InterPro" id="IPR048369">
    <property type="entry name" value="COG6_C"/>
</dbReference>
<keyword evidence="12" id="KW-0067">ATP-binding</keyword>
<dbReference type="Gene3D" id="3.30.420.150">
    <property type="entry name" value="Exopolyphosphatase. Domain 2"/>
    <property type="match status" value="1"/>
</dbReference>
<dbReference type="Pfam" id="PF20653">
    <property type="entry name" value="COG6_C"/>
    <property type="match status" value="1"/>
</dbReference>
<gene>
    <name evidence="18" type="ORF">FEM48_Zijuj08G0000800</name>
</gene>
<keyword evidence="8 13" id="KW-0333">Golgi apparatus</keyword>
<keyword evidence="6" id="KW-0378">Hydrolase</keyword>
<evidence type="ECO:0000256" key="14">
    <source>
        <dbReference type="SAM" id="MobiDB-lite"/>
    </source>
</evidence>
<dbReference type="InterPro" id="IPR048368">
    <property type="entry name" value="COG6_N"/>
</dbReference>
<feature type="transmembrane region" description="Helical" evidence="15">
    <location>
        <begin position="783"/>
        <end position="809"/>
    </location>
</feature>
<dbReference type="PANTHER" id="PTHR21506">
    <property type="entry name" value="COMPONENT OF OLIGOMERIC GOLGI COMPLEX 6"/>
    <property type="match status" value="1"/>
</dbReference>